<organism evidence="2 3">
    <name type="scientific">Eumeta variegata</name>
    <name type="common">Bagworm moth</name>
    <name type="synonym">Eumeta japonica</name>
    <dbReference type="NCBI Taxonomy" id="151549"/>
    <lineage>
        <taxon>Eukaryota</taxon>
        <taxon>Metazoa</taxon>
        <taxon>Ecdysozoa</taxon>
        <taxon>Arthropoda</taxon>
        <taxon>Hexapoda</taxon>
        <taxon>Insecta</taxon>
        <taxon>Pterygota</taxon>
        <taxon>Neoptera</taxon>
        <taxon>Endopterygota</taxon>
        <taxon>Lepidoptera</taxon>
        <taxon>Glossata</taxon>
        <taxon>Ditrysia</taxon>
        <taxon>Tineoidea</taxon>
        <taxon>Psychidae</taxon>
        <taxon>Oiketicinae</taxon>
        <taxon>Eumeta</taxon>
    </lineage>
</organism>
<dbReference type="OrthoDB" id="5967287at2759"/>
<dbReference type="Proteomes" id="UP000299102">
    <property type="component" value="Unassembled WGS sequence"/>
</dbReference>
<evidence type="ECO:0000313" key="3">
    <source>
        <dbReference type="Proteomes" id="UP000299102"/>
    </source>
</evidence>
<protein>
    <submittedName>
        <fullName evidence="2">Uncharacterized protein</fullName>
    </submittedName>
</protein>
<name>A0A4C1TRX6_EUMVA</name>
<gene>
    <name evidence="2" type="ORF">EVAR_101434_1</name>
</gene>
<feature type="compositionally biased region" description="Gly residues" evidence="1">
    <location>
        <begin position="141"/>
        <end position="156"/>
    </location>
</feature>
<sequence>MQWVILSMCLSNPTSRSQNNTYNTQRQCTGYHNNNHKCNSNSNFNIFCIDFKLKFKSNLISLPSKVKTSCSLTEGNIVKSESLTASTTRNITPQSTNTTTTTGTGTSTSATSTTMPSANTNLNYSQSSSLTNTLRNSPASTGGGTPAHGNSAGGEDSGIESMDALSEKSPHQITSSSPQSLQPIVNSENPHKNKLGKISQNPLRPIKKWETHLTIAEDEIEKALAKMEV</sequence>
<accession>A0A4C1TRX6</accession>
<reference evidence="2 3" key="1">
    <citation type="journal article" date="2019" name="Commun. Biol.">
        <title>The bagworm genome reveals a unique fibroin gene that provides high tensile strength.</title>
        <authorList>
            <person name="Kono N."/>
            <person name="Nakamura H."/>
            <person name="Ohtoshi R."/>
            <person name="Tomita M."/>
            <person name="Numata K."/>
            <person name="Arakawa K."/>
        </authorList>
    </citation>
    <scope>NUCLEOTIDE SEQUENCE [LARGE SCALE GENOMIC DNA]</scope>
</reference>
<comment type="caution">
    <text evidence="2">The sequence shown here is derived from an EMBL/GenBank/DDBJ whole genome shotgun (WGS) entry which is preliminary data.</text>
</comment>
<keyword evidence="3" id="KW-1185">Reference proteome</keyword>
<proteinExistence type="predicted"/>
<feature type="compositionally biased region" description="Low complexity" evidence="1">
    <location>
        <begin position="87"/>
        <end position="121"/>
    </location>
</feature>
<feature type="compositionally biased region" description="Polar residues" evidence="1">
    <location>
        <begin position="122"/>
        <end position="140"/>
    </location>
</feature>
<feature type="compositionally biased region" description="Polar residues" evidence="1">
    <location>
        <begin position="171"/>
        <end position="188"/>
    </location>
</feature>
<dbReference type="EMBL" id="BGZK01006112">
    <property type="protein sequence ID" value="GBP16745.1"/>
    <property type="molecule type" value="Genomic_DNA"/>
</dbReference>
<evidence type="ECO:0000313" key="2">
    <source>
        <dbReference type="EMBL" id="GBP16745.1"/>
    </source>
</evidence>
<feature type="region of interest" description="Disordered" evidence="1">
    <location>
        <begin position="84"/>
        <end position="204"/>
    </location>
</feature>
<dbReference type="AlphaFoldDB" id="A0A4C1TRX6"/>
<evidence type="ECO:0000256" key="1">
    <source>
        <dbReference type="SAM" id="MobiDB-lite"/>
    </source>
</evidence>